<dbReference type="GeneID" id="106462774"/>
<gene>
    <name evidence="3" type="primary">LOC106462774</name>
</gene>
<sequence>MGFWLQLSLLLWKNFTLKKRKPLVLVFELFIPLVLFFILIGIRKYQPAYPIGSFTFHAYPLPSAGVIAIMQAFCDNGVLDDNGFFQFPNGTVTSFLERLNTASQNNNFFLPGFKLSELDTIPDIYKSIVEDPVAVHDIFVNAANKQVVYLLKDPAEFEKFLVSDLLVSEDAVKVLLTSSLDMKQVYRLLFLSFLNGTTFAGGSIHQKAASMFREQTVPLKLLSPSVSELNIPEILPLGHLESWLVFLQKHKKEAGVLWNAVQKIFDLSLKDPKVTINPIETAVALKEFLKEQFCSLSDHKLKILATRLKRAVDTEKLYNALHLAEWNFTIAKQKVSKLITDLRTFHLFEDTLKKISEIASALPQDSCTLLNGTDVLSNDTTAEKFWDETLEDPQEVQH</sequence>
<keyword evidence="2" id="KW-1185">Reference proteome</keyword>
<dbReference type="RefSeq" id="XP_013778187.2">
    <property type="nucleotide sequence ID" value="XM_013922733.2"/>
</dbReference>
<dbReference type="Proteomes" id="UP000694941">
    <property type="component" value="Unplaced"/>
</dbReference>
<reference evidence="3" key="1">
    <citation type="submission" date="2025-08" db="UniProtKB">
        <authorList>
            <consortium name="RefSeq"/>
        </authorList>
    </citation>
    <scope>IDENTIFICATION</scope>
    <source>
        <tissue evidence="3">Muscle</tissue>
    </source>
</reference>
<name>A0ABM1BAM5_LIMPO</name>
<protein>
    <submittedName>
        <fullName evidence="3">ATP-binding cassette sub-family A member 13-like</fullName>
    </submittedName>
</protein>
<organism evidence="2 3">
    <name type="scientific">Limulus polyphemus</name>
    <name type="common">Atlantic horseshoe crab</name>
    <dbReference type="NCBI Taxonomy" id="6850"/>
    <lineage>
        <taxon>Eukaryota</taxon>
        <taxon>Metazoa</taxon>
        <taxon>Ecdysozoa</taxon>
        <taxon>Arthropoda</taxon>
        <taxon>Chelicerata</taxon>
        <taxon>Merostomata</taxon>
        <taxon>Xiphosura</taxon>
        <taxon>Limulidae</taxon>
        <taxon>Limulus</taxon>
    </lineage>
</organism>
<evidence type="ECO:0000256" key="1">
    <source>
        <dbReference type="SAM" id="Phobius"/>
    </source>
</evidence>
<evidence type="ECO:0000313" key="2">
    <source>
        <dbReference type="Proteomes" id="UP000694941"/>
    </source>
</evidence>
<keyword evidence="1" id="KW-0472">Membrane</keyword>
<keyword evidence="1" id="KW-1133">Transmembrane helix</keyword>
<proteinExistence type="predicted"/>
<feature type="transmembrane region" description="Helical" evidence="1">
    <location>
        <begin position="23"/>
        <end position="42"/>
    </location>
</feature>
<evidence type="ECO:0000313" key="3">
    <source>
        <dbReference type="RefSeq" id="XP_013778187.2"/>
    </source>
</evidence>
<accession>A0ABM1BAM5</accession>
<keyword evidence="1" id="KW-0812">Transmembrane</keyword>